<comment type="caution">
    <text evidence="14">The sequence shown here is derived from an EMBL/GenBank/DDBJ whole genome shotgun (WGS) entry which is preliminary data.</text>
</comment>
<keyword evidence="7" id="KW-0378">Hydrolase</keyword>
<feature type="domain" description="Peptidase M50" evidence="13">
    <location>
        <begin position="107"/>
        <end position="137"/>
    </location>
</feature>
<gene>
    <name evidence="14" type="ORF">DEA61_05795</name>
    <name evidence="15" type="ORF">EV203_10961</name>
</gene>
<dbReference type="PANTHER" id="PTHR39188">
    <property type="entry name" value="MEMBRANE-ASSOCIATED ZINC METALLOPROTEASE M50B"/>
    <property type="match status" value="1"/>
</dbReference>
<reference evidence="14 16" key="1">
    <citation type="journal article" date="2018" name="Nat. Biotechnol.">
        <title>A standardized bacterial taxonomy based on genome phylogeny substantially revises the tree of life.</title>
        <authorList>
            <person name="Parks D.H."/>
            <person name="Chuvochina M."/>
            <person name="Waite D.W."/>
            <person name="Rinke C."/>
            <person name="Skarshewski A."/>
            <person name="Chaumeil P.A."/>
            <person name="Hugenholtz P."/>
        </authorList>
    </citation>
    <scope>NUCLEOTIDE SEQUENCE [LARGE SCALE GENOMIC DNA]</scope>
    <source>
        <strain evidence="14">UBA12544</strain>
    </source>
</reference>
<name>A0A101E502_9THEO</name>
<evidence type="ECO:0000313" key="16">
    <source>
        <dbReference type="Proteomes" id="UP000264445"/>
    </source>
</evidence>
<reference evidence="15 17" key="2">
    <citation type="submission" date="2019-03" db="EMBL/GenBank/DDBJ databases">
        <title>Genomic Encyclopedia of Type Strains, Phase IV (KMG-IV): sequencing the most valuable type-strain genomes for metagenomic binning, comparative biology and taxonomic classification.</title>
        <authorList>
            <person name="Goeker M."/>
        </authorList>
    </citation>
    <scope>NUCLEOTIDE SEQUENCE [LARGE SCALE GENOMIC DNA]</scope>
    <source>
        <strain evidence="15 17">DSM 13054</strain>
    </source>
</reference>
<dbReference type="AlphaFoldDB" id="A0A101E502"/>
<dbReference type="Pfam" id="PF02163">
    <property type="entry name" value="Peptidase_M50"/>
    <property type="match status" value="2"/>
</dbReference>
<organism evidence="14 16">
    <name type="scientific">Caldanaerobacter subterraneus</name>
    <dbReference type="NCBI Taxonomy" id="911092"/>
    <lineage>
        <taxon>Bacteria</taxon>
        <taxon>Bacillati</taxon>
        <taxon>Bacillota</taxon>
        <taxon>Clostridia</taxon>
        <taxon>Thermoanaerobacterales</taxon>
        <taxon>Thermoanaerobacteraceae</taxon>
        <taxon>Caldanaerobacter</taxon>
    </lineage>
</organism>
<protein>
    <submittedName>
        <fullName evidence="14">Peptidase</fullName>
    </submittedName>
    <submittedName>
        <fullName evidence="15">Stage IV sporulation protein FB</fullName>
    </submittedName>
</protein>
<feature type="transmembrane region" description="Helical" evidence="12">
    <location>
        <begin position="144"/>
        <end position="164"/>
    </location>
</feature>
<evidence type="ECO:0000259" key="13">
    <source>
        <dbReference type="Pfam" id="PF02163"/>
    </source>
</evidence>
<comment type="similarity">
    <text evidence="3">Belongs to the peptidase M50B family.</text>
</comment>
<evidence type="ECO:0000256" key="10">
    <source>
        <dbReference type="ARBA" id="ARBA00023049"/>
    </source>
</evidence>
<dbReference type="Proteomes" id="UP000294886">
    <property type="component" value="Unassembled WGS sequence"/>
</dbReference>
<evidence type="ECO:0000313" key="17">
    <source>
        <dbReference type="Proteomes" id="UP000294886"/>
    </source>
</evidence>
<dbReference type="EMBL" id="DOLB01000092">
    <property type="protein sequence ID" value="HBT49324.1"/>
    <property type="molecule type" value="Genomic_DNA"/>
</dbReference>
<dbReference type="GO" id="GO:0008237">
    <property type="term" value="F:metallopeptidase activity"/>
    <property type="evidence" value="ECO:0007669"/>
    <property type="project" value="UniProtKB-KW"/>
</dbReference>
<evidence type="ECO:0000256" key="3">
    <source>
        <dbReference type="ARBA" id="ARBA00007931"/>
    </source>
</evidence>
<evidence type="ECO:0000313" key="15">
    <source>
        <dbReference type="EMBL" id="TCO66854.1"/>
    </source>
</evidence>
<keyword evidence="6" id="KW-0479">Metal-binding</keyword>
<keyword evidence="8" id="KW-0862">Zinc</keyword>
<dbReference type="InterPro" id="IPR008915">
    <property type="entry name" value="Peptidase_M50"/>
</dbReference>
<dbReference type="RefSeq" id="WP_009611194.1">
    <property type="nucleotide sequence ID" value="NZ_DOLB01000092.1"/>
</dbReference>
<evidence type="ECO:0000256" key="4">
    <source>
        <dbReference type="ARBA" id="ARBA00022670"/>
    </source>
</evidence>
<feature type="domain" description="Peptidase M50" evidence="13">
    <location>
        <begin position="25"/>
        <end position="93"/>
    </location>
</feature>
<keyword evidence="5 12" id="KW-0812">Transmembrane</keyword>
<evidence type="ECO:0000313" key="14">
    <source>
        <dbReference type="EMBL" id="HBT49324.1"/>
    </source>
</evidence>
<feature type="transmembrane region" description="Helical" evidence="12">
    <location>
        <begin position="12"/>
        <end position="34"/>
    </location>
</feature>
<dbReference type="PANTHER" id="PTHR39188:SF3">
    <property type="entry name" value="STAGE IV SPORULATION PROTEIN FB"/>
    <property type="match status" value="1"/>
</dbReference>
<evidence type="ECO:0000256" key="8">
    <source>
        <dbReference type="ARBA" id="ARBA00022833"/>
    </source>
</evidence>
<evidence type="ECO:0000256" key="6">
    <source>
        <dbReference type="ARBA" id="ARBA00022723"/>
    </source>
</evidence>
<keyword evidence="10" id="KW-0482">Metalloprotease</keyword>
<feature type="transmembrane region" description="Helical" evidence="12">
    <location>
        <begin position="106"/>
        <end position="123"/>
    </location>
</feature>
<keyword evidence="9 12" id="KW-1133">Transmembrane helix</keyword>
<proteinExistence type="inferred from homology"/>
<dbReference type="Proteomes" id="UP000264445">
    <property type="component" value="Unassembled WGS sequence"/>
</dbReference>
<feature type="transmembrane region" description="Helical" evidence="12">
    <location>
        <begin position="76"/>
        <end position="100"/>
    </location>
</feature>
<keyword evidence="11 12" id="KW-0472">Membrane</keyword>
<feature type="transmembrane region" description="Helical" evidence="12">
    <location>
        <begin position="170"/>
        <end position="187"/>
    </location>
</feature>
<evidence type="ECO:0000256" key="5">
    <source>
        <dbReference type="ARBA" id="ARBA00022692"/>
    </source>
</evidence>
<evidence type="ECO:0000256" key="12">
    <source>
        <dbReference type="SAM" id="Phobius"/>
    </source>
</evidence>
<dbReference type="OMA" id="EHGNRPF"/>
<keyword evidence="4" id="KW-0645">Protease</keyword>
<comment type="cofactor">
    <cofactor evidence="1">
        <name>Zn(2+)</name>
        <dbReference type="ChEBI" id="CHEBI:29105"/>
    </cofactor>
</comment>
<evidence type="ECO:0000256" key="9">
    <source>
        <dbReference type="ARBA" id="ARBA00022989"/>
    </source>
</evidence>
<dbReference type="CDD" id="cd06161">
    <property type="entry name" value="S2P-M50_SpoIVFB"/>
    <property type="match status" value="1"/>
</dbReference>
<comment type="subcellular location">
    <subcellularLocation>
        <location evidence="2">Membrane</location>
        <topology evidence="2">Multi-pass membrane protein</topology>
    </subcellularLocation>
</comment>
<dbReference type="GO" id="GO:0046872">
    <property type="term" value="F:metal ion binding"/>
    <property type="evidence" value="ECO:0007669"/>
    <property type="project" value="UniProtKB-KW"/>
</dbReference>
<evidence type="ECO:0000256" key="11">
    <source>
        <dbReference type="ARBA" id="ARBA00023136"/>
    </source>
</evidence>
<dbReference type="GO" id="GO:0006508">
    <property type="term" value="P:proteolysis"/>
    <property type="evidence" value="ECO:0007669"/>
    <property type="project" value="UniProtKB-KW"/>
</dbReference>
<accession>A0A101E502</accession>
<dbReference type="EMBL" id="SLWU01000009">
    <property type="protein sequence ID" value="TCO66854.1"/>
    <property type="molecule type" value="Genomic_DNA"/>
</dbReference>
<evidence type="ECO:0000256" key="2">
    <source>
        <dbReference type="ARBA" id="ARBA00004141"/>
    </source>
</evidence>
<dbReference type="GO" id="GO:0016020">
    <property type="term" value="C:membrane"/>
    <property type="evidence" value="ECO:0007669"/>
    <property type="project" value="UniProtKB-SubCell"/>
</dbReference>
<sequence length="278" mass="31900">MKVKVHFSTFVFGLLLIFLGFVKELFSIFLVVCVHETGHVLAAKKLKVEVLEVNIYPFGGVAFLDPTVFIRPDLEILIALAGPFFNIFFAFLSELFSQIFDIRLDYFIKANLIMAFFNLLPGLPLDGGRILKSFLSYFLSLRSAILVSTYGTYLISFSLLWVSFKDISQVSRNVLYTFLAVLLVIAANKEKKMSAFLQMRNLYRKKVEFYKKGTMAVHHLAVSEKAKLKDIIKNFMPSKYHVIIILDSNLREKYRMTESEFFEKALEYGLNSCIGDIL</sequence>
<evidence type="ECO:0000256" key="7">
    <source>
        <dbReference type="ARBA" id="ARBA00022801"/>
    </source>
</evidence>
<evidence type="ECO:0000256" key="1">
    <source>
        <dbReference type="ARBA" id="ARBA00001947"/>
    </source>
</evidence>